<dbReference type="FunFam" id="1.10.287.10:FF:000014">
    <property type="entry name" value="Methionyl-tRNA synthetase"/>
    <property type="match status" value="4"/>
</dbReference>
<feature type="non-terminal residue" evidence="9">
    <location>
        <position position="1"/>
    </location>
</feature>
<evidence type="ECO:0000256" key="4">
    <source>
        <dbReference type="ARBA" id="ARBA00022917"/>
    </source>
</evidence>
<feature type="compositionally biased region" description="Low complexity" evidence="6">
    <location>
        <begin position="53"/>
        <end position="64"/>
    </location>
</feature>
<keyword evidence="8" id="KW-1185">Reference proteome</keyword>
<protein>
    <submittedName>
        <fullName evidence="9">Bifunctional glutamate/proline--tRNA ligase-like</fullName>
    </submittedName>
</protein>
<reference evidence="9" key="1">
    <citation type="submission" date="2025-08" db="UniProtKB">
        <authorList>
            <consortium name="RefSeq"/>
        </authorList>
    </citation>
    <scope>IDENTIFICATION</scope>
</reference>
<evidence type="ECO:0000256" key="5">
    <source>
        <dbReference type="ARBA" id="ARBA00023146"/>
    </source>
</evidence>
<feature type="compositionally biased region" description="Basic and acidic residues" evidence="6">
    <location>
        <begin position="73"/>
        <end position="92"/>
    </location>
</feature>
<evidence type="ECO:0000256" key="2">
    <source>
        <dbReference type="ARBA" id="ARBA00022741"/>
    </source>
</evidence>
<dbReference type="AlphaFoldDB" id="A0A7E5WYG7"/>
<dbReference type="GO" id="GO:0006418">
    <property type="term" value="P:tRNA aminoacylation for protein translation"/>
    <property type="evidence" value="ECO:0007669"/>
    <property type="project" value="InterPro"/>
</dbReference>
<feature type="domain" description="WHEP-TRS" evidence="7">
    <location>
        <begin position="66"/>
        <end position="122"/>
    </location>
</feature>
<evidence type="ECO:0000256" key="3">
    <source>
        <dbReference type="ARBA" id="ARBA00022840"/>
    </source>
</evidence>
<evidence type="ECO:0000256" key="1">
    <source>
        <dbReference type="ARBA" id="ARBA00022598"/>
    </source>
</evidence>
<dbReference type="GO" id="GO:0005524">
    <property type="term" value="F:ATP binding"/>
    <property type="evidence" value="ECO:0007669"/>
    <property type="project" value="UniProtKB-KW"/>
</dbReference>
<proteinExistence type="predicted"/>
<sequence>QNGAPGVAELEEAVKQQGEKVRQLKASTKDKTVWQPEVTKLLDLKKQLEAAKKAQQSAAASSPAGDVASLEKAVAEQGEKVRQLKASTKDKTVWQPEVTKLLDLKKQLEAAKKAQQPAAASSPAGDVNSLEKAVAEQADKVRQLKASTKDKSVWQPEVNKLLDLKKQLATAQASSTPQQTASSTPEELEKELAEQADKVRKLKASTKDKSVWQPEVNKLLDLKKRIADLQLK</sequence>
<dbReference type="OrthoDB" id="5844513at2759"/>
<dbReference type="CDD" id="cd00939">
    <property type="entry name" value="MetRS_RNA"/>
    <property type="match status" value="1"/>
</dbReference>
<feature type="domain" description="WHEP-TRS" evidence="7">
    <location>
        <begin position="6"/>
        <end position="62"/>
    </location>
</feature>
<dbReference type="SUPFAM" id="SSF47060">
    <property type="entry name" value="S15/NS1 RNA-binding domain"/>
    <property type="match status" value="4"/>
</dbReference>
<dbReference type="GeneID" id="113506665"/>
<evidence type="ECO:0000313" key="9">
    <source>
        <dbReference type="RefSeq" id="XP_026745297.1"/>
    </source>
</evidence>
<evidence type="ECO:0000313" key="8">
    <source>
        <dbReference type="Proteomes" id="UP000322000"/>
    </source>
</evidence>
<feature type="compositionally biased region" description="Basic and acidic residues" evidence="6">
    <location>
        <begin position="133"/>
        <end position="150"/>
    </location>
</feature>
<dbReference type="InterPro" id="IPR009068">
    <property type="entry name" value="uS15_NS1_RNA-bd_sf"/>
</dbReference>
<dbReference type="Proteomes" id="UP000322000">
    <property type="component" value="Chromosome 21"/>
</dbReference>
<dbReference type="Gene3D" id="1.10.287.10">
    <property type="entry name" value="S15/NS1, RNA-binding"/>
    <property type="match status" value="4"/>
</dbReference>
<evidence type="ECO:0000259" key="7">
    <source>
        <dbReference type="PROSITE" id="PS51185"/>
    </source>
</evidence>
<accession>A0A7E5WYG7</accession>
<dbReference type="InterPro" id="IPR000738">
    <property type="entry name" value="WHEP-TRS_dom"/>
</dbReference>
<dbReference type="SMART" id="SM00991">
    <property type="entry name" value="WHEP-TRS"/>
    <property type="match status" value="4"/>
</dbReference>
<feature type="domain" description="WHEP-TRS" evidence="7">
    <location>
        <begin position="126"/>
        <end position="182"/>
    </location>
</feature>
<keyword evidence="3" id="KW-0067">ATP-binding</keyword>
<feature type="domain" description="WHEP-TRS" evidence="7">
    <location>
        <begin position="184"/>
        <end position="232"/>
    </location>
</feature>
<dbReference type="KEGG" id="tnl:113506665"/>
<keyword evidence="2" id="KW-0547">Nucleotide-binding</keyword>
<feature type="compositionally biased region" description="Low complexity" evidence="6">
    <location>
        <begin position="167"/>
        <end position="185"/>
    </location>
</feature>
<dbReference type="GO" id="GO:0004812">
    <property type="term" value="F:aminoacyl-tRNA ligase activity"/>
    <property type="evidence" value="ECO:0007669"/>
    <property type="project" value="UniProtKB-KW"/>
</dbReference>
<feature type="compositionally biased region" description="Low complexity" evidence="6">
    <location>
        <begin position="113"/>
        <end position="124"/>
    </location>
</feature>
<name>A0A7E5WYG7_TRINI</name>
<feature type="region of interest" description="Disordered" evidence="6">
    <location>
        <begin position="52"/>
        <end position="96"/>
    </location>
</feature>
<organism evidence="8 9">
    <name type="scientific">Trichoplusia ni</name>
    <name type="common">Cabbage looper</name>
    <dbReference type="NCBI Taxonomy" id="7111"/>
    <lineage>
        <taxon>Eukaryota</taxon>
        <taxon>Metazoa</taxon>
        <taxon>Ecdysozoa</taxon>
        <taxon>Arthropoda</taxon>
        <taxon>Hexapoda</taxon>
        <taxon>Insecta</taxon>
        <taxon>Pterygota</taxon>
        <taxon>Neoptera</taxon>
        <taxon>Endopterygota</taxon>
        <taxon>Lepidoptera</taxon>
        <taxon>Glossata</taxon>
        <taxon>Ditrysia</taxon>
        <taxon>Noctuoidea</taxon>
        <taxon>Noctuidae</taxon>
        <taxon>Plusiinae</taxon>
        <taxon>Trichoplusia</taxon>
    </lineage>
</organism>
<feature type="region of interest" description="Disordered" evidence="6">
    <location>
        <begin position="110"/>
        <end position="150"/>
    </location>
</feature>
<keyword evidence="1" id="KW-0436">Ligase</keyword>
<dbReference type="InParanoid" id="A0A7E5WYG7"/>
<dbReference type="Pfam" id="PF00458">
    <property type="entry name" value="WHEP-TRS"/>
    <property type="match status" value="4"/>
</dbReference>
<keyword evidence="5" id="KW-0030">Aminoacyl-tRNA synthetase</keyword>
<dbReference type="PROSITE" id="PS51185">
    <property type="entry name" value="WHEP_TRS_2"/>
    <property type="match status" value="4"/>
</dbReference>
<feature type="region of interest" description="Disordered" evidence="6">
    <location>
        <begin position="167"/>
        <end position="193"/>
    </location>
</feature>
<keyword evidence="4" id="KW-0648">Protein biosynthesis</keyword>
<dbReference type="RefSeq" id="XP_026745297.1">
    <property type="nucleotide sequence ID" value="XM_026889496.1"/>
</dbReference>
<gene>
    <name evidence="9" type="primary">LOC113506665</name>
</gene>
<evidence type="ECO:0000256" key="6">
    <source>
        <dbReference type="SAM" id="MobiDB-lite"/>
    </source>
</evidence>